<organism evidence="1">
    <name type="scientific">Arundo donax</name>
    <name type="common">Giant reed</name>
    <name type="synonym">Donax arundinaceus</name>
    <dbReference type="NCBI Taxonomy" id="35708"/>
    <lineage>
        <taxon>Eukaryota</taxon>
        <taxon>Viridiplantae</taxon>
        <taxon>Streptophyta</taxon>
        <taxon>Embryophyta</taxon>
        <taxon>Tracheophyta</taxon>
        <taxon>Spermatophyta</taxon>
        <taxon>Magnoliopsida</taxon>
        <taxon>Liliopsida</taxon>
        <taxon>Poales</taxon>
        <taxon>Poaceae</taxon>
        <taxon>PACMAD clade</taxon>
        <taxon>Arundinoideae</taxon>
        <taxon>Arundineae</taxon>
        <taxon>Arundo</taxon>
    </lineage>
</organism>
<name>A0A0A9G4X8_ARUDO</name>
<sequence>MGFSSTTPQARNLTNAEVYLLQPSRNQRVAPVLGDEDLVANVGFMGRDQSVSLINSWIQLLISSTIQVLEEMQKRALRYAVVYRSMLEENRVMSSGCRRSLLSSTPPSPRSRFFQAPLVVLMLASQPVM</sequence>
<reference evidence="1" key="2">
    <citation type="journal article" date="2015" name="Data Brief">
        <title>Shoot transcriptome of the giant reed, Arundo donax.</title>
        <authorList>
            <person name="Barrero R.A."/>
            <person name="Guerrero F.D."/>
            <person name="Moolhuijzen P."/>
            <person name="Goolsby J.A."/>
            <person name="Tidwell J."/>
            <person name="Bellgard S.E."/>
            <person name="Bellgard M.I."/>
        </authorList>
    </citation>
    <scope>NUCLEOTIDE SEQUENCE</scope>
    <source>
        <tissue evidence="1">Shoot tissue taken approximately 20 cm above the soil surface</tissue>
    </source>
</reference>
<evidence type="ECO:0000313" key="1">
    <source>
        <dbReference type="EMBL" id="JAE20105.1"/>
    </source>
</evidence>
<protein>
    <submittedName>
        <fullName evidence="1">Uncharacterized protein</fullName>
    </submittedName>
</protein>
<dbReference type="AlphaFoldDB" id="A0A0A9G4X8"/>
<reference evidence="1" key="1">
    <citation type="submission" date="2014-09" db="EMBL/GenBank/DDBJ databases">
        <authorList>
            <person name="Magalhaes I.L.F."/>
            <person name="Oliveira U."/>
            <person name="Santos F.R."/>
            <person name="Vidigal T.H.D.A."/>
            <person name="Brescovit A.D."/>
            <person name="Santos A.J."/>
        </authorList>
    </citation>
    <scope>NUCLEOTIDE SEQUENCE</scope>
    <source>
        <tissue evidence="1">Shoot tissue taken approximately 20 cm above the soil surface</tissue>
    </source>
</reference>
<proteinExistence type="predicted"/>
<accession>A0A0A9G4X8</accession>
<dbReference type="EMBL" id="GBRH01177791">
    <property type="protein sequence ID" value="JAE20105.1"/>
    <property type="molecule type" value="Transcribed_RNA"/>
</dbReference>